<gene>
    <name evidence="1" type="ORF">E5329_11665</name>
</gene>
<evidence type="ECO:0000313" key="2">
    <source>
        <dbReference type="Proteomes" id="UP000304953"/>
    </source>
</evidence>
<proteinExistence type="predicted"/>
<evidence type="ECO:0000313" key="1">
    <source>
        <dbReference type="EMBL" id="TGY96131.1"/>
    </source>
</evidence>
<protein>
    <submittedName>
        <fullName evidence="1">Sugar phosphorylase</fullName>
    </submittedName>
</protein>
<reference evidence="1" key="1">
    <citation type="submission" date="2019-04" db="EMBL/GenBank/DDBJ databases">
        <title>Microbes associate with the intestines of laboratory mice.</title>
        <authorList>
            <person name="Navarre W."/>
            <person name="Wong E."/>
            <person name="Huang K."/>
            <person name="Tropini C."/>
            <person name="Ng K."/>
            <person name="Yu B."/>
        </authorList>
    </citation>
    <scope>NUCLEOTIDE SEQUENCE</scope>
    <source>
        <strain evidence="1">NM01_1-7b</strain>
    </source>
</reference>
<dbReference type="Proteomes" id="UP000304953">
    <property type="component" value="Unassembled WGS sequence"/>
</dbReference>
<keyword evidence="2" id="KW-1185">Reference proteome</keyword>
<organism evidence="1 2">
    <name type="scientific">Petralouisia muris</name>
    <dbReference type="NCBI Taxonomy" id="3032872"/>
    <lineage>
        <taxon>Bacteria</taxon>
        <taxon>Bacillati</taxon>
        <taxon>Bacillota</taxon>
        <taxon>Clostridia</taxon>
        <taxon>Lachnospirales</taxon>
        <taxon>Lachnospiraceae</taxon>
        <taxon>Petralouisia</taxon>
    </lineage>
</organism>
<dbReference type="EMBL" id="SRYA01000020">
    <property type="protein sequence ID" value="TGY96131.1"/>
    <property type="molecule type" value="Genomic_DNA"/>
</dbReference>
<accession>A0AC61RWY2</accession>
<name>A0AC61RWY2_9FIRM</name>
<sequence length="564" mass="64221">MEQAFIKKLEARLQRIYSSQDKTEEALRLIGNYLDVYESVKETEQDLSERDSILITYGNTLTEEGRPGLEVLHDFLNEFVQEAIETVHLLPMYPYTSDDGFSVVDYREINPELGNWENIQRLSHQYGLMFDAVINHISRSSRWFEGYLNGEEPYTEYFITCDPDADYSAVTRPRALPLLTKFMTRDGEKYLWTTFSEDQIDLNFNCPALLAEILDILVMYGRRGAKFIRLDAIGFLWKEPGTTCMHLPKTHEAVKLMKDVLREYAPGTRIITETNVPHKDNISYFGENGNEADLVYQFPLPPLTMHTFLSENAEVLSEWMETLQLPSEKVTYFNFLSSHDGIGVRPTEGILTKEQQQALIDAALRNGGAVSYKNNGDGTRSPYELNINYQDALAGPESSDAERIGKFLAAETLLLSLQGVPGIYIHSLLGSRNDYYGKEISGIPRRINRENLDYGRLKGQLAEDTNRKRIFDTLIQRLNIRRTESAFSPAADQKVRKENKKIINFIRSNDRTGETIHVLINVSGQEQTAAYEALKGKNILTGSMVNGAITLKPWECAWVKESGK</sequence>
<comment type="caution">
    <text evidence="1">The sequence shown here is derived from an EMBL/GenBank/DDBJ whole genome shotgun (WGS) entry which is preliminary data.</text>
</comment>